<proteinExistence type="predicted"/>
<reference evidence="2 3" key="1">
    <citation type="submission" date="2018-07" db="EMBL/GenBank/DDBJ databases">
        <title>Erythrobacter nanhaiensis sp. nov., a novel member of the genus Erythrobacter isolated from the South China Sea.</title>
        <authorList>
            <person name="Chen X."/>
            <person name="Liu J."/>
        </authorList>
    </citation>
    <scope>NUCLEOTIDE SEQUENCE [LARGE SCALE GENOMIC DNA]</scope>
    <source>
        <strain evidence="2 3">S-5</strain>
    </source>
</reference>
<feature type="region of interest" description="Disordered" evidence="1">
    <location>
        <begin position="159"/>
        <end position="181"/>
    </location>
</feature>
<comment type="caution">
    <text evidence="2">The sequence shown here is derived from an EMBL/GenBank/DDBJ whole genome shotgun (WGS) entry which is preliminary data.</text>
</comment>
<sequence>MSDAAPEFSRSISLRQITGRPIELEANEAERAALARRFAIVAIERLAAQVTLDRDGDRVAAEGRLQAQIVQQCAVSGDDFPVSIDEPVAFRFVPAATMEPTHQSAEVAEIEIELEEEDLDEIGYSGETFDLGEAIAQSLALSIDPYAVGPDADAVREEAGLDSDDAPRGPLAEALAGLRKD</sequence>
<dbReference type="OrthoDB" id="8443793at2"/>
<keyword evidence="3" id="KW-1185">Reference proteome</keyword>
<name>A0A395LK61_9SPHN</name>
<dbReference type="Pfam" id="PF02620">
    <property type="entry name" value="YceD"/>
    <property type="match status" value="1"/>
</dbReference>
<gene>
    <name evidence="2" type="ORF">DL238_06910</name>
</gene>
<dbReference type="InterPro" id="IPR003772">
    <property type="entry name" value="YceD"/>
</dbReference>
<evidence type="ECO:0000256" key="1">
    <source>
        <dbReference type="SAM" id="MobiDB-lite"/>
    </source>
</evidence>
<organism evidence="2 3">
    <name type="scientific">Alteriqipengyuania lutimaris</name>
    <dbReference type="NCBI Taxonomy" id="1538146"/>
    <lineage>
        <taxon>Bacteria</taxon>
        <taxon>Pseudomonadati</taxon>
        <taxon>Pseudomonadota</taxon>
        <taxon>Alphaproteobacteria</taxon>
        <taxon>Sphingomonadales</taxon>
        <taxon>Erythrobacteraceae</taxon>
        <taxon>Alteriqipengyuania</taxon>
    </lineage>
</organism>
<dbReference type="AlphaFoldDB" id="A0A395LK61"/>
<dbReference type="Proteomes" id="UP000254101">
    <property type="component" value="Unassembled WGS sequence"/>
</dbReference>
<dbReference type="RefSeq" id="WP_115491587.1">
    <property type="nucleotide sequence ID" value="NZ_JACHWW010000001.1"/>
</dbReference>
<evidence type="ECO:0000313" key="3">
    <source>
        <dbReference type="Proteomes" id="UP000254101"/>
    </source>
</evidence>
<evidence type="ECO:0000313" key="2">
    <source>
        <dbReference type="EMBL" id="RDS77368.1"/>
    </source>
</evidence>
<protein>
    <submittedName>
        <fullName evidence="2">DUF177 domain-containing protein</fullName>
    </submittedName>
</protein>
<accession>A0A395LK61</accession>
<dbReference type="EMBL" id="QRBB01000001">
    <property type="protein sequence ID" value="RDS77368.1"/>
    <property type="molecule type" value="Genomic_DNA"/>
</dbReference>